<dbReference type="KEGG" id="ssl:SS1G_13256"/>
<dbReference type="AlphaFoldDB" id="A7F6M7"/>
<evidence type="ECO:0000313" key="2">
    <source>
        <dbReference type="Proteomes" id="UP000001312"/>
    </source>
</evidence>
<sequence length="77" mass="8922">MTEKNVVEMRCKGVKVYEDVKEDPSSLGWWGDEAIKYTYLSYRSRLFEIPCIAEKISFSLSADRLADSCDFDTRVND</sequence>
<protein>
    <submittedName>
        <fullName evidence="1">Uncharacterized protein</fullName>
    </submittedName>
</protein>
<evidence type="ECO:0000313" key="1">
    <source>
        <dbReference type="EMBL" id="EDN98398.1"/>
    </source>
</evidence>
<accession>A7F6M7</accession>
<gene>
    <name evidence="1" type="ORF">SS1G_13256</name>
</gene>
<dbReference type="Proteomes" id="UP000001312">
    <property type="component" value="Unassembled WGS sequence"/>
</dbReference>
<reference evidence="2" key="1">
    <citation type="journal article" date="2011" name="PLoS Genet.">
        <title>Genomic analysis of the necrotrophic fungal pathogens Sclerotinia sclerotiorum and Botrytis cinerea.</title>
        <authorList>
            <person name="Amselem J."/>
            <person name="Cuomo C.A."/>
            <person name="van Kan J.A."/>
            <person name="Viaud M."/>
            <person name="Benito E.P."/>
            <person name="Couloux A."/>
            <person name="Coutinho P.M."/>
            <person name="de Vries R.P."/>
            <person name="Dyer P.S."/>
            <person name="Fillinger S."/>
            <person name="Fournier E."/>
            <person name="Gout L."/>
            <person name="Hahn M."/>
            <person name="Kohn L."/>
            <person name="Lapalu N."/>
            <person name="Plummer K.M."/>
            <person name="Pradier J.M."/>
            <person name="Quevillon E."/>
            <person name="Sharon A."/>
            <person name="Simon A."/>
            <person name="ten Have A."/>
            <person name="Tudzynski B."/>
            <person name="Tudzynski P."/>
            <person name="Wincker P."/>
            <person name="Andrew M."/>
            <person name="Anthouard V."/>
            <person name="Beever R.E."/>
            <person name="Beffa R."/>
            <person name="Benoit I."/>
            <person name="Bouzid O."/>
            <person name="Brault B."/>
            <person name="Chen Z."/>
            <person name="Choquer M."/>
            <person name="Collemare J."/>
            <person name="Cotton P."/>
            <person name="Danchin E.G."/>
            <person name="Da Silva C."/>
            <person name="Gautier A."/>
            <person name="Giraud C."/>
            <person name="Giraud T."/>
            <person name="Gonzalez C."/>
            <person name="Grossetete S."/>
            <person name="Guldener U."/>
            <person name="Henrissat B."/>
            <person name="Howlett B.J."/>
            <person name="Kodira C."/>
            <person name="Kretschmer M."/>
            <person name="Lappartient A."/>
            <person name="Leroch M."/>
            <person name="Levis C."/>
            <person name="Mauceli E."/>
            <person name="Neuveglise C."/>
            <person name="Oeser B."/>
            <person name="Pearson M."/>
            <person name="Poulain J."/>
            <person name="Poussereau N."/>
            <person name="Quesneville H."/>
            <person name="Rascle C."/>
            <person name="Schumacher J."/>
            <person name="Segurens B."/>
            <person name="Sexton A."/>
            <person name="Silva E."/>
            <person name="Sirven C."/>
            <person name="Soanes D.M."/>
            <person name="Talbot N.J."/>
            <person name="Templeton M."/>
            <person name="Yandava C."/>
            <person name="Yarden O."/>
            <person name="Zeng Q."/>
            <person name="Rollins J.A."/>
            <person name="Lebrun M.H."/>
            <person name="Dickman M."/>
        </authorList>
    </citation>
    <scope>NUCLEOTIDE SEQUENCE [LARGE SCALE GENOMIC DNA]</scope>
    <source>
        <strain evidence="2">ATCC 18683 / 1980 / Ss-1</strain>
    </source>
</reference>
<dbReference type="InParanoid" id="A7F6M7"/>
<name>A7F6M7_SCLS1</name>
<organism evidence="1 2">
    <name type="scientific">Sclerotinia sclerotiorum (strain ATCC 18683 / 1980 / Ss-1)</name>
    <name type="common">White mold</name>
    <name type="synonym">Whetzelinia sclerotiorum</name>
    <dbReference type="NCBI Taxonomy" id="665079"/>
    <lineage>
        <taxon>Eukaryota</taxon>
        <taxon>Fungi</taxon>
        <taxon>Dikarya</taxon>
        <taxon>Ascomycota</taxon>
        <taxon>Pezizomycotina</taxon>
        <taxon>Leotiomycetes</taxon>
        <taxon>Helotiales</taxon>
        <taxon>Sclerotiniaceae</taxon>
        <taxon>Sclerotinia</taxon>
    </lineage>
</organism>
<keyword evidence="2" id="KW-1185">Reference proteome</keyword>
<dbReference type="GeneID" id="5481823"/>
<dbReference type="EMBL" id="CH476644">
    <property type="protein sequence ID" value="EDN98398.1"/>
    <property type="molecule type" value="Genomic_DNA"/>
</dbReference>
<dbReference type="RefSeq" id="XP_001585740.1">
    <property type="nucleotide sequence ID" value="XM_001585690.1"/>
</dbReference>
<proteinExistence type="predicted"/>